<dbReference type="InterPro" id="IPR018062">
    <property type="entry name" value="HTH_AraC-typ_CS"/>
</dbReference>
<dbReference type="EMBL" id="CP090978">
    <property type="protein sequence ID" value="UJF34850.1"/>
    <property type="molecule type" value="Genomic_DNA"/>
</dbReference>
<dbReference type="Gene3D" id="1.10.10.60">
    <property type="entry name" value="Homeodomain-like"/>
    <property type="match status" value="2"/>
</dbReference>
<evidence type="ECO:0000256" key="6">
    <source>
        <dbReference type="ARBA" id="ARBA00023125"/>
    </source>
</evidence>
<accession>A0ABY3SMU2</accession>
<keyword evidence="4" id="KW-0902">Two-component regulatory system</keyword>
<dbReference type="PROSITE" id="PS50110">
    <property type="entry name" value="RESPONSE_REGULATORY"/>
    <property type="match status" value="1"/>
</dbReference>
<dbReference type="InterPro" id="IPR020449">
    <property type="entry name" value="Tscrpt_reg_AraC-type_HTH"/>
</dbReference>
<dbReference type="InterPro" id="IPR018060">
    <property type="entry name" value="HTH_AraC"/>
</dbReference>
<sequence length="514" mass="59138">MEAYCKVLIVEDEMLVRQGIRFLLDWEKEGFRIVGEASNGKEALELVEQHQPNIILTDIVMPIMDGEELVRIVKGLHPEIEIIVLSSFGEFDYVRSTFQSGVADYMLKPKLDAASLLAVLKKTRERLPIEHHREWPDDRQHSLDYILDRLISGYSIDYEAAPFQSELPYSAYMLLVVESDDASAAAKRNEDWMEALLKAEVQRSNKPIAIRRLATLDGHIRFLLNMDASNCDEVVLLAKELLESAVNTSQSLCAAISRRFDRIGQLHEAYSGDILNMLNHRFFLPDRRLLLADHVSEPQTASATFDLEAYSNELNRQDFHPALHRLDSYVRSMPGRLDKDMFEFKSFLGHSMFNMIVALLHFHYEANALDQSKYEYLRSIHEAKHIGEVMPLLESFMNEVMSCVDRSKTGTSGIQKILHYIDEHISEPLTLTEVAKQFHFNPSYLSNYFAVHNREGFNEYVNRVRIEKACKLLKGSMELSISEISSLVGYSDHSYFTKVFRKQMGISPSHYRKI</sequence>
<organism evidence="11 12">
    <name type="scientific">Paenibacillus hexagrammi</name>
    <dbReference type="NCBI Taxonomy" id="2908839"/>
    <lineage>
        <taxon>Bacteria</taxon>
        <taxon>Bacillati</taxon>
        <taxon>Bacillota</taxon>
        <taxon>Bacilli</taxon>
        <taxon>Bacillales</taxon>
        <taxon>Paenibacillaceae</taxon>
        <taxon>Paenibacillus</taxon>
    </lineage>
</organism>
<evidence type="ECO:0000313" key="12">
    <source>
        <dbReference type="Proteomes" id="UP001649230"/>
    </source>
</evidence>
<evidence type="ECO:0000256" key="8">
    <source>
        <dbReference type="PROSITE-ProRule" id="PRU00169"/>
    </source>
</evidence>
<dbReference type="PANTHER" id="PTHR42713">
    <property type="entry name" value="HISTIDINE KINASE-RELATED"/>
    <property type="match status" value="1"/>
</dbReference>
<feature type="domain" description="HTH araC/xylS-type" evidence="9">
    <location>
        <begin position="415"/>
        <end position="514"/>
    </location>
</feature>
<feature type="domain" description="Response regulatory" evidence="10">
    <location>
        <begin position="6"/>
        <end position="123"/>
    </location>
</feature>
<keyword evidence="12" id="KW-1185">Reference proteome</keyword>
<dbReference type="Pfam" id="PF12833">
    <property type="entry name" value="HTH_18"/>
    <property type="match status" value="1"/>
</dbReference>
<evidence type="ECO:0000259" key="10">
    <source>
        <dbReference type="PROSITE" id="PS50110"/>
    </source>
</evidence>
<evidence type="ECO:0000259" key="9">
    <source>
        <dbReference type="PROSITE" id="PS01124"/>
    </source>
</evidence>
<keyword evidence="6" id="KW-0238">DNA-binding</keyword>
<dbReference type="Pfam" id="PF00072">
    <property type="entry name" value="Response_reg"/>
    <property type="match status" value="1"/>
</dbReference>
<evidence type="ECO:0000256" key="7">
    <source>
        <dbReference type="ARBA" id="ARBA00023163"/>
    </source>
</evidence>
<dbReference type="Gene3D" id="3.40.50.2300">
    <property type="match status" value="1"/>
</dbReference>
<dbReference type="InterPro" id="IPR011006">
    <property type="entry name" value="CheY-like_superfamily"/>
</dbReference>
<dbReference type="InterPro" id="IPR051552">
    <property type="entry name" value="HptR"/>
</dbReference>
<dbReference type="CDD" id="cd17536">
    <property type="entry name" value="REC_YesN-like"/>
    <property type="match status" value="1"/>
</dbReference>
<dbReference type="SMART" id="SM00448">
    <property type="entry name" value="REC"/>
    <property type="match status" value="1"/>
</dbReference>
<dbReference type="RefSeq" id="WP_235121423.1">
    <property type="nucleotide sequence ID" value="NZ_CP090978.1"/>
</dbReference>
<dbReference type="InterPro" id="IPR009057">
    <property type="entry name" value="Homeodomain-like_sf"/>
</dbReference>
<proteinExistence type="predicted"/>
<dbReference type="PROSITE" id="PS00041">
    <property type="entry name" value="HTH_ARAC_FAMILY_1"/>
    <property type="match status" value="1"/>
</dbReference>
<dbReference type="SMART" id="SM00342">
    <property type="entry name" value="HTH_ARAC"/>
    <property type="match status" value="1"/>
</dbReference>
<evidence type="ECO:0000256" key="1">
    <source>
        <dbReference type="ARBA" id="ARBA00004496"/>
    </source>
</evidence>
<dbReference type="PANTHER" id="PTHR42713:SF3">
    <property type="entry name" value="TRANSCRIPTIONAL REGULATORY PROTEIN HPTR"/>
    <property type="match status" value="1"/>
</dbReference>
<dbReference type="InterPro" id="IPR001789">
    <property type="entry name" value="Sig_transdc_resp-reg_receiver"/>
</dbReference>
<reference evidence="11 12" key="1">
    <citation type="journal article" date="2024" name="Int. J. Syst. Evol. Microbiol.">
        <title>Paenibacillus hexagrammi sp. nov., a novel bacterium isolated from the gut content of Hexagrammos agrammus.</title>
        <authorList>
            <person name="Jung H.K."/>
            <person name="Kim D.G."/>
            <person name="Zin H."/>
            <person name="Park J."/>
            <person name="Jung H."/>
            <person name="Kim Y.O."/>
            <person name="Kong H.J."/>
            <person name="Kim J.W."/>
            <person name="Kim Y.S."/>
        </authorList>
    </citation>
    <scope>NUCLEOTIDE SEQUENCE [LARGE SCALE GENOMIC DNA]</scope>
    <source>
        <strain evidence="11 12">YPD9-1</strain>
    </source>
</reference>
<dbReference type="SUPFAM" id="SSF46689">
    <property type="entry name" value="Homeodomain-like"/>
    <property type="match status" value="2"/>
</dbReference>
<evidence type="ECO:0000256" key="4">
    <source>
        <dbReference type="ARBA" id="ARBA00023012"/>
    </source>
</evidence>
<dbReference type="SUPFAM" id="SSF52172">
    <property type="entry name" value="CheY-like"/>
    <property type="match status" value="1"/>
</dbReference>
<name>A0ABY3SMU2_9BACL</name>
<evidence type="ECO:0000256" key="2">
    <source>
        <dbReference type="ARBA" id="ARBA00022490"/>
    </source>
</evidence>
<evidence type="ECO:0000256" key="5">
    <source>
        <dbReference type="ARBA" id="ARBA00023015"/>
    </source>
</evidence>
<keyword evidence="3 8" id="KW-0597">Phosphoprotein</keyword>
<protein>
    <submittedName>
        <fullName evidence="11">Response regulator transcription factor</fullName>
    </submittedName>
</protein>
<dbReference type="PROSITE" id="PS01124">
    <property type="entry name" value="HTH_ARAC_FAMILY_2"/>
    <property type="match status" value="1"/>
</dbReference>
<dbReference type="Proteomes" id="UP001649230">
    <property type="component" value="Chromosome"/>
</dbReference>
<keyword evidence="7" id="KW-0804">Transcription</keyword>
<feature type="modified residue" description="4-aspartylphosphate" evidence="8">
    <location>
        <position position="58"/>
    </location>
</feature>
<gene>
    <name evidence="11" type="ORF">L0M14_06760</name>
</gene>
<dbReference type="PRINTS" id="PR00032">
    <property type="entry name" value="HTHARAC"/>
</dbReference>
<evidence type="ECO:0000313" key="11">
    <source>
        <dbReference type="EMBL" id="UJF34850.1"/>
    </source>
</evidence>
<evidence type="ECO:0000256" key="3">
    <source>
        <dbReference type="ARBA" id="ARBA00022553"/>
    </source>
</evidence>
<keyword evidence="5" id="KW-0805">Transcription regulation</keyword>
<keyword evidence="2" id="KW-0963">Cytoplasm</keyword>
<comment type="subcellular location">
    <subcellularLocation>
        <location evidence="1">Cytoplasm</location>
    </subcellularLocation>
</comment>